<keyword evidence="1" id="KW-1133">Transmembrane helix</keyword>
<evidence type="ECO:0000313" key="3">
    <source>
        <dbReference type="Proteomes" id="UP000322667"/>
    </source>
</evidence>
<dbReference type="EMBL" id="CM017612">
    <property type="protein sequence ID" value="TYI37416.1"/>
    <property type="molecule type" value="Genomic_DNA"/>
</dbReference>
<evidence type="ECO:0000256" key="1">
    <source>
        <dbReference type="SAM" id="Phobius"/>
    </source>
</evidence>
<feature type="transmembrane region" description="Helical" evidence="1">
    <location>
        <begin position="33"/>
        <end position="53"/>
    </location>
</feature>
<keyword evidence="3" id="KW-1185">Reference proteome</keyword>
<name>A0A5D2RAA0_GOSTO</name>
<dbReference type="AlphaFoldDB" id="A0A5D2RAA0"/>
<accession>A0A5D2RAA0</accession>
<protein>
    <submittedName>
        <fullName evidence="2">Uncharacterized protein</fullName>
    </submittedName>
</protein>
<proteinExistence type="predicted"/>
<sequence length="97" mass="10828">MGNFMLWPIVRDLIIKPWEEGTNQFVIAFNLSFSWLGMGIGIGIGVGIGIPLLSCTNNGRAHLCHLGTIRSASTILGKLDWLIFYTSTHQNLYNIDY</sequence>
<evidence type="ECO:0000313" key="2">
    <source>
        <dbReference type="EMBL" id="TYI37416.1"/>
    </source>
</evidence>
<organism evidence="2 3">
    <name type="scientific">Gossypium tomentosum</name>
    <name type="common">Hawaiian cotton</name>
    <name type="synonym">Gossypium sandvicense</name>
    <dbReference type="NCBI Taxonomy" id="34277"/>
    <lineage>
        <taxon>Eukaryota</taxon>
        <taxon>Viridiplantae</taxon>
        <taxon>Streptophyta</taxon>
        <taxon>Embryophyta</taxon>
        <taxon>Tracheophyta</taxon>
        <taxon>Spermatophyta</taxon>
        <taxon>Magnoliopsida</taxon>
        <taxon>eudicotyledons</taxon>
        <taxon>Gunneridae</taxon>
        <taxon>Pentapetalae</taxon>
        <taxon>rosids</taxon>
        <taxon>malvids</taxon>
        <taxon>Malvales</taxon>
        <taxon>Malvaceae</taxon>
        <taxon>Malvoideae</taxon>
        <taxon>Gossypium</taxon>
    </lineage>
</organism>
<keyword evidence="1" id="KW-0472">Membrane</keyword>
<gene>
    <name evidence="2" type="ORF">ES332_A03G209600v1</name>
</gene>
<reference evidence="2 3" key="1">
    <citation type="submission" date="2019-07" db="EMBL/GenBank/DDBJ databases">
        <title>WGS assembly of Gossypium tomentosum.</title>
        <authorList>
            <person name="Chen Z.J."/>
            <person name="Sreedasyam A."/>
            <person name="Ando A."/>
            <person name="Song Q."/>
            <person name="De L."/>
            <person name="Hulse-Kemp A."/>
            <person name="Ding M."/>
            <person name="Ye W."/>
            <person name="Kirkbride R."/>
            <person name="Jenkins J."/>
            <person name="Plott C."/>
            <person name="Lovell J."/>
            <person name="Lin Y.-M."/>
            <person name="Vaughn R."/>
            <person name="Liu B."/>
            <person name="Li W."/>
            <person name="Simpson S."/>
            <person name="Scheffler B."/>
            <person name="Saski C."/>
            <person name="Grover C."/>
            <person name="Hu G."/>
            <person name="Conover J."/>
            <person name="Carlson J."/>
            <person name="Shu S."/>
            <person name="Boston L."/>
            <person name="Williams M."/>
            <person name="Peterson D."/>
            <person name="Mcgee K."/>
            <person name="Jones D."/>
            <person name="Wendel J."/>
            <person name="Stelly D."/>
            <person name="Grimwood J."/>
            <person name="Schmutz J."/>
        </authorList>
    </citation>
    <scope>NUCLEOTIDE SEQUENCE [LARGE SCALE GENOMIC DNA]</scope>
    <source>
        <strain evidence="2">7179.01</strain>
    </source>
</reference>
<dbReference type="Proteomes" id="UP000322667">
    <property type="component" value="Chromosome A03"/>
</dbReference>
<keyword evidence="1" id="KW-0812">Transmembrane</keyword>